<dbReference type="Proteomes" id="UP000521017">
    <property type="component" value="Unassembled WGS sequence"/>
</dbReference>
<accession>A0A7X0MMJ1</accession>
<evidence type="ECO:0000313" key="2">
    <source>
        <dbReference type="Proteomes" id="UP000521017"/>
    </source>
</evidence>
<reference evidence="1 2" key="1">
    <citation type="submission" date="2020-08" db="EMBL/GenBank/DDBJ databases">
        <title>Genomic Encyclopedia of Type Strains, Phase IV (KMG-V): Genome sequencing to study the core and pangenomes of soil and plant-associated prokaryotes.</title>
        <authorList>
            <person name="Whitman W."/>
        </authorList>
    </citation>
    <scope>NUCLEOTIDE SEQUENCE [LARGE SCALE GENOMIC DNA]</scope>
    <source>
        <strain evidence="1 2">M2T3</strain>
    </source>
</reference>
<evidence type="ECO:0008006" key="3">
    <source>
        <dbReference type="Google" id="ProtNLM"/>
    </source>
</evidence>
<dbReference type="InterPro" id="IPR021109">
    <property type="entry name" value="Peptidase_aspartic_dom_sf"/>
</dbReference>
<name>A0A7X0MMJ1_9SPHI</name>
<proteinExistence type="predicted"/>
<organism evidence="1 2">
    <name type="scientific">Pedobacter cryoconitis</name>
    <dbReference type="NCBI Taxonomy" id="188932"/>
    <lineage>
        <taxon>Bacteria</taxon>
        <taxon>Pseudomonadati</taxon>
        <taxon>Bacteroidota</taxon>
        <taxon>Sphingobacteriia</taxon>
        <taxon>Sphingobacteriales</taxon>
        <taxon>Sphingobacteriaceae</taxon>
        <taxon>Pedobacter</taxon>
    </lineage>
</organism>
<dbReference type="RefSeq" id="WP_184628768.1">
    <property type="nucleotide sequence ID" value="NZ_JACHCC010000014.1"/>
</dbReference>
<protein>
    <recommendedName>
        <fullName evidence="3">Aspartyl protease</fullName>
    </recommendedName>
</protein>
<sequence>MSIQIKVNLIYKPLIFLICWFFTSTVFAQDVAILPYKVVANKMIIEIRLNGKLVPMIFDTGGKNAISSALKGEFGSAVIDSKVIMDANSSTKHVDIVKLNQVETPDKKAIFKDVPFVIVDNELFTCLGVGGLIGSDLWQNNTVEINDQTKEIKIRKGGMTVVPGAKQAIPFSASAHGDPIFMLNVGKYDQERVVFDSGAACFLSVKASHYPPLEQQGALFMVRQGIGGGTLGVIGRVATGNRILLEVPELIIGGASFTKFRSDASNAPESLLGYRVLHYGKVTIDYVNKLFHFEPFKPGKIEVEADLKKNWELEVREEGKQLTIGTVWEQMEGEVEVGDVVTHIDGKELKSTSFCENLTIGIPVLKEKDQVILTVKTKQGVKNITIHRN</sequence>
<dbReference type="EMBL" id="JACHCC010000014">
    <property type="protein sequence ID" value="MBB6502518.1"/>
    <property type="molecule type" value="Genomic_DNA"/>
</dbReference>
<comment type="caution">
    <text evidence="1">The sequence shown here is derived from an EMBL/GenBank/DDBJ whole genome shotgun (WGS) entry which is preliminary data.</text>
</comment>
<gene>
    <name evidence="1" type="ORF">HDF25_004701</name>
</gene>
<dbReference type="AlphaFoldDB" id="A0A7X0MMJ1"/>
<evidence type="ECO:0000313" key="1">
    <source>
        <dbReference type="EMBL" id="MBB6502518.1"/>
    </source>
</evidence>
<dbReference type="Gene3D" id="2.40.70.10">
    <property type="entry name" value="Acid Proteases"/>
    <property type="match status" value="1"/>
</dbReference>
<dbReference type="Pfam" id="PF13650">
    <property type="entry name" value="Asp_protease_2"/>
    <property type="match status" value="1"/>
</dbReference>